<keyword evidence="3" id="KW-0256">Endoplasmic reticulum</keyword>
<dbReference type="GO" id="GO:0030970">
    <property type="term" value="P:retrograde protein transport, ER to cytosol"/>
    <property type="evidence" value="ECO:0007669"/>
    <property type="project" value="TreeGrafter"/>
</dbReference>
<dbReference type="AlphaFoldDB" id="A0A4U5P963"/>
<evidence type="ECO:0000256" key="4">
    <source>
        <dbReference type="ARBA" id="ARBA00023157"/>
    </source>
</evidence>
<keyword evidence="2 9" id="KW-0732">Signal</keyword>
<keyword evidence="4" id="KW-1015">Disulfide bond</keyword>
<dbReference type="EMBL" id="AZBU02000002">
    <property type="protein sequence ID" value="TKR92829.1"/>
    <property type="molecule type" value="Genomic_DNA"/>
</dbReference>
<feature type="domain" description="MRH" evidence="10">
    <location>
        <begin position="366"/>
        <end position="488"/>
    </location>
</feature>
<comment type="function">
    <text evidence="5">Probable lectin that binds selectively to improperly folded lumenal proteins. May function in endoplasmic reticulum quality control and endoplasmic reticulum-associated degradation (ERAD) of both non-glycosylated proteins and glycoproteins.</text>
</comment>
<dbReference type="Gene3D" id="2.70.130.10">
    <property type="entry name" value="Mannose-6-phosphate receptor binding domain"/>
    <property type="match status" value="2"/>
</dbReference>
<dbReference type="PROSITE" id="PS51914">
    <property type="entry name" value="MRH"/>
    <property type="match status" value="2"/>
</dbReference>
<evidence type="ECO:0000256" key="6">
    <source>
        <dbReference type="ARBA" id="ARBA00041108"/>
    </source>
</evidence>
<evidence type="ECO:0000256" key="3">
    <source>
        <dbReference type="ARBA" id="ARBA00022824"/>
    </source>
</evidence>
<feature type="domain" description="MRH" evidence="10">
    <location>
        <begin position="102"/>
        <end position="228"/>
    </location>
</feature>
<dbReference type="PANTHER" id="PTHR15414">
    <property type="entry name" value="OS-9-RELATED"/>
    <property type="match status" value="1"/>
</dbReference>
<feature type="signal peptide" evidence="9">
    <location>
        <begin position="1"/>
        <end position="19"/>
    </location>
</feature>
<dbReference type="PANTHER" id="PTHR15414:SF0">
    <property type="entry name" value="ENDOPLASMIC RETICULUM LECTIN 1"/>
    <property type="match status" value="1"/>
</dbReference>
<evidence type="ECO:0000256" key="1">
    <source>
        <dbReference type="ARBA" id="ARBA00004240"/>
    </source>
</evidence>
<evidence type="ECO:0000256" key="9">
    <source>
        <dbReference type="SAM" id="SignalP"/>
    </source>
</evidence>
<dbReference type="GO" id="GO:0030968">
    <property type="term" value="P:endoplasmic reticulum unfolded protein response"/>
    <property type="evidence" value="ECO:0007669"/>
    <property type="project" value="InterPro"/>
</dbReference>
<evidence type="ECO:0000256" key="2">
    <source>
        <dbReference type="ARBA" id="ARBA00022729"/>
    </source>
</evidence>
<dbReference type="Proteomes" id="UP000298663">
    <property type="component" value="Unassembled WGS sequence"/>
</dbReference>
<accession>A0A4U5P963</accession>
<dbReference type="InterPro" id="IPR012913">
    <property type="entry name" value="OS9-like_dom"/>
</dbReference>
<dbReference type="InterPro" id="IPR009011">
    <property type="entry name" value="Man6P_isomerase_rcpt-bd_dom_sf"/>
</dbReference>
<sequence length="566" mass="63725">MNTLRFLAVFLGICRFCWSKDILPHLRDIDDSIGYRIKFLTHTAVPEVLLSAPEDQILSLVSADNEKYLCQIPNVEPANKKTKLSSYSGPSPADLVAALHTEQCSLRTEGFWSYEICHGRYISQFHEEKGGGKSLEFFLGNFRSEEVAKEAATFDDLNPPTRRIEGVDLAYYPVVYRQGSVCDITGSPRVATVNYVCWPKTDDYIQSVAETSSCVYEIFVYTKHLCSHPSFQPPVAKEHDINCYAQHDGEETGNDVRPKGVLKMEEDLRKSFHDDYKIGSAVKEDVDDDETTLFKINLLEGGEINDADYKEILKMLQSVPGINDKIRSEIAAAADSLNDRLNKKQKPASQGSQEGNDVNLADIFSSKCIVGGSGWWKYEICYGEKVVQFHEDQEGRQEIVLGYFDKKLHKVFIDQNPKKRPVVKNDKIMEVTHLYSSGDLCDAINAHRSVEVKLSCRVSESPDLQMFLLEPGTCQYLLNIQSSLFCNELQTADAYGMLSMDQKIAERRAAKEEQVIISATPAEVTPGTSDPKKTKFHKEVLKTIPGPAAAKQEKQEEEEERLKTEL</sequence>
<dbReference type="GO" id="GO:0005788">
    <property type="term" value="C:endoplasmic reticulum lumen"/>
    <property type="evidence" value="ECO:0007669"/>
    <property type="project" value="TreeGrafter"/>
</dbReference>
<feature type="chain" id="PRO_5020379812" description="Endoplasmic reticulum lectin 1" evidence="9">
    <location>
        <begin position="20"/>
        <end position="566"/>
    </location>
</feature>
<dbReference type="InterPro" id="IPR044865">
    <property type="entry name" value="MRH_dom"/>
</dbReference>
<evidence type="ECO:0000313" key="11">
    <source>
        <dbReference type="EMBL" id="TKR92829.1"/>
    </source>
</evidence>
<keyword evidence="12" id="KW-1185">Reference proteome</keyword>
<name>A0A4U5P963_STECR</name>
<evidence type="ECO:0000256" key="5">
    <source>
        <dbReference type="ARBA" id="ARBA00037585"/>
    </source>
</evidence>
<organism evidence="11 12">
    <name type="scientific">Steinernema carpocapsae</name>
    <name type="common">Entomopathogenic nematode</name>
    <dbReference type="NCBI Taxonomy" id="34508"/>
    <lineage>
        <taxon>Eukaryota</taxon>
        <taxon>Metazoa</taxon>
        <taxon>Ecdysozoa</taxon>
        <taxon>Nematoda</taxon>
        <taxon>Chromadorea</taxon>
        <taxon>Rhabditida</taxon>
        <taxon>Tylenchina</taxon>
        <taxon>Panagrolaimomorpha</taxon>
        <taxon>Strongyloidoidea</taxon>
        <taxon>Steinernematidae</taxon>
        <taxon>Steinernema</taxon>
    </lineage>
</organism>
<evidence type="ECO:0000256" key="7">
    <source>
        <dbReference type="ARBA" id="ARBA00041661"/>
    </source>
</evidence>
<proteinExistence type="predicted"/>
<dbReference type="Pfam" id="PF07915">
    <property type="entry name" value="PRKCSH"/>
    <property type="match status" value="2"/>
</dbReference>
<dbReference type="InterPro" id="IPR045149">
    <property type="entry name" value="OS-9-like"/>
</dbReference>
<comment type="caution">
    <text evidence="11">The sequence shown here is derived from an EMBL/GenBank/DDBJ whole genome shotgun (WGS) entry which is preliminary data.</text>
</comment>
<feature type="region of interest" description="Disordered" evidence="8">
    <location>
        <begin position="543"/>
        <end position="566"/>
    </location>
</feature>
<evidence type="ECO:0000259" key="10">
    <source>
        <dbReference type="PROSITE" id="PS51914"/>
    </source>
</evidence>
<dbReference type="STRING" id="34508.A0A4U5P963"/>
<evidence type="ECO:0000313" key="12">
    <source>
        <dbReference type="Proteomes" id="UP000298663"/>
    </source>
</evidence>
<evidence type="ECO:0000256" key="8">
    <source>
        <dbReference type="SAM" id="MobiDB-lite"/>
    </source>
</evidence>
<dbReference type="FunFam" id="2.70.130.10:FF:000001">
    <property type="entry name" value="Endoplasmic reticulum lectin 1"/>
    <property type="match status" value="1"/>
</dbReference>
<gene>
    <name evidence="11" type="ORF">L596_007401</name>
</gene>
<reference evidence="11 12" key="1">
    <citation type="journal article" date="2015" name="Genome Biol.">
        <title>Comparative genomics of Steinernema reveals deeply conserved gene regulatory networks.</title>
        <authorList>
            <person name="Dillman A.R."/>
            <person name="Macchietto M."/>
            <person name="Porter C.F."/>
            <person name="Rogers A."/>
            <person name="Williams B."/>
            <person name="Antoshechkin I."/>
            <person name="Lee M.M."/>
            <person name="Goodwin Z."/>
            <person name="Lu X."/>
            <person name="Lewis E.E."/>
            <person name="Goodrich-Blair H."/>
            <person name="Stock S.P."/>
            <person name="Adams B.J."/>
            <person name="Sternberg P.W."/>
            <person name="Mortazavi A."/>
        </authorList>
    </citation>
    <scope>NUCLEOTIDE SEQUENCE [LARGE SCALE GENOMIC DNA]</scope>
    <source>
        <strain evidence="11 12">ALL</strain>
    </source>
</reference>
<dbReference type="OrthoDB" id="239053at2759"/>
<protein>
    <recommendedName>
        <fullName evidence="6">Endoplasmic reticulum lectin 1</fullName>
    </recommendedName>
    <alternativeName>
        <fullName evidence="7">ER lectin</fullName>
    </alternativeName>
</protein>
<dbReference type="SUPFAM" id="SSF50911">
    <property type="entry name" value="Mannose 6-phosphate receptor domain"/>
    <property type="match status" value="2"/>
</dbReference>
<comment type="subcellular location">
    <subcellularLocation>
        <location evidence="1">Endoplasmic reticulum</location>
    </subcellularLocation>
</comment>
<reference evidence="11 12" key="2">
    <citation type="journal article" date="2019" name="G3 (Bethesda)">
        <title>Hybrid Assembly of the Genome of the Entomopathogenic Nematode Steinernema carpocapsae Identifies the X-Chromosome.</title>
        <authorList>
            <person name="Serra L."/>
            <person name="Macchietto M."/>
            <person name="Macias-Munoz A."/>
            <person name="McGill C.J."/>
            <person name="Rodriguez I.M."/>
            <person name="Rodriguez B."/>
            <person name="Murad R."/>
            <person name="Mortazavi A."/>
        </authorList>
    </citation>
    <scope>NUCLEOTIDE SEQUENCE [LARGE SCALE GENOMIC DNA]</scope>
    <source>
        <strain evidence="11 12">ALL</strain>
    </source>
</reference>